<evidence type="ECO:0000313" key="2">
    <source>
        <dbReference type="EMBL" id="GAA5797595.1"/>
    </source>
</evidence>
<dbReference type="Proteomes" id="UP001476247">
    <property type="component" value="Unassembled WGS sequence"/>
</dbReference>
<gene>
    <name evidence="2" type="ORF">HPULCUR_002983</name>
</gene>
<comment type="caution">
    <text evidence="2">The sequence shown here is derived from an EMBL/GenBank/DDBJ whole genome shotgun (WGS) entry which is preliminary data.</text>
</comment>
<reference evidence="2 3" key="1">
    <citation type="submission" date="2024-04" db="EMBL/GenBank/DDBJ databases">
        <title>genome sequences of Mucor flavus KT1a and Helicostylum pulchrum KT1b strains isolation_sourced from the surface of a dry-aged beef.</title>
        <authorList>
            <person name="Toyotome T."/>
            <person name="Hosono M."/>
            <person name="Torimaru M."/>
            <person name="Fukuda K."/>
            <person name="Mikami N."/>
        </authorList>
    </citation>
    <scope>NUCLEOTIDE SEQUENCE [LARGE SCALE GENOMIC DNA]</scope>
    <source>
        <strain evidence="2 3">KT1b</strain>
    </source>
</reference>
<dbReference type="EMBL" id="BAABUJ010000008">
    <property type="protein sequence ID" value="GAA5797595.1"/>
    <property type="molecule type" value="Genomic_DNA"/>
</dbReference>
<feature type="signal peptide" evidence="1">
    <location>
        <begin position="1"/>
        <end position="20"/>
    </location>
</feature>
<keyword evidence="3" id="KW-1185">Reference proteome</keyword>
<protein>
    <submittedName>
        <fullName evidence="2">Uncharacterized protein</fullName>
    </submittedName>
</protein>
<proteinExistence type="predicted"/>
<organism evidence="2 3">
    <name type="scientific">Helicostylum pulchrum</name>
    <dbReference type="NCBI Taxonomy" id="562976"/>
    <lineage>
        <taxon>Eukaryota</taxon>
        <taxon>Fungi</taxon>
        <taxon>Fungi incertae sedis</taxon>
        <taxon>Mucoromycota</taxon>
        <taxon>Mucoromycotina</taxon>
        <taxon>Mucoromycetes</taxon>
        <taxon>Mucorales</taxon>
        <taxon>Mucorineae</taxon>
        <taxon>Mucoraceae</taxon>
        <taxon>Helicostylum</taxon>
    </lineage>
</organism>
<name>A0ABP9XS34_9FUNG</name>
<sequence>MVRSIIFISALFAVVSLVSAAPAAKLVQIEADHIGTGDIVLNNILNRFLSLNGLTIEDVAQYIVSSSSHNEIQTQRKLMDQLEDKHLGLIEVEPYDMIDNLEDHDELLSSR</sequence>
<keyword evidence="1" id="KW-0732">Signal</keyword>
<accession>A0ABP9XS34</accession>
<evidence type="ECO:0000313" key="3">
    <source>
        <dbReference type="Proteomes" id="UP001476247"/>
    </source>
</evidence>
<feature type="chain" id="PRO_5046967105" evidence="1">
    <location>
        <begin position="21"/>
        <end position="111"/>
    </location>
</feature>
<evidence type="ECO:0000256" key="1">
    <source>
        <dbReference type="SAM" id="SignalP"/>
    </source>
</evidence>